<name>A0A3P6GC70_BRAOL</name>
<proteinExistence type="inferred from homology"/>
<gene>
    <name evidence="11" type="ORF">BOLC6T38493H</name>
</gene>
<dbReference type="GO" id="GO:0007018">
    <property type="term" value="P:microtubule-based movement"/>
    <property type="evidence" value="ECO:0007669"/>
    <property type="project" value="InterPro"/>
</dbReference>
<evidence type="ECO:0000256" key="5">
    <source>
        <dbReference type="ARBA" id="ARBA00023054"/>
    </source>
</evidence>
<feature type="compositionally biased region" description="Polar residues" evidence="9">
    <location>
        <begin position="978"/>
        <end position="989"/>
    </location>
</feature>
<feature type="binding site" evidence="7">
    <location>
        <begin position="603"/>
        <end position="610"/>
    </location>
    <ligand>
        <name>ATP</name>
        <dbReference type="ChEBI" id="CHEBI:30616"/>
    </ligand>
</feature>
<evidence type="ECO:0000256" key="6">
    <source>
        <dbReference type="ARBA" id="ARBA00023175"/>
    </source>
</evidence>
<dbReference type="InterPro" id="IPR027640">
    <property type="entry name" value="Kinesin-like_fam"/>
</dbReference>
<dbReference type="InterPro" id="IPR036961">
    <property type="entry name" value="Kinesin_motor_dom_sf"/>
</dbReference>
<dbReference type="AlphaFoldDB" id="A0A3P6GC70"/>
<feature type="compositionally biased region" description="Polar residues" evidence="9">
    <location>
        <begin position="1"/>
        <end position="10"/>
    </location>
</feature>
<dbReference type="GO" id="GO:0005874">
    <property type="term" value="C:microtubule"/>
    <property type="evidence" value="ECO:0007669"/>
    <property type="project" value="UniProtKB-KW"/>
</dbReference>
<sequence length="1060" mass="119501">MNPMRDQSGSPYGDSTPRSPFSPYSGDERHRNLADSKRDTTTPRSPFSPFSPLSGDERHKTLAESKFQQALPCSDPSSPGSMHHGGHKFHEVFQMKQGRYDLQASKISEMMKSIYSLFTIMFFGLCLMQNAPTQSLLSVVNGILDESIERKNGEIPQRVACLLRKVVQEIERRISTQAEHLRTQNNIFKTREEKYQSRINVLEALASGSGKDSEIATQQLRQVKTEKSTWEEKKKNGEEDMLKLLKENCQYDLEISALRQELETTKREYKQQCTQMESQTMTEKTKWEEQWKNEEEDMAKLSKENDQFNLEVSSLRKELEKTKKAYEQQCSQMKSQTMQATTGLEIRLKELEQERKEANTVKTSLEERVNELEKMGEEAHTAKEALEEKIKELHEMEKETKSVNTSLEGKIQELEENLVTWKNKVKKMDEISESKQQSWSQKEVSYKRFIDYQSQTLEELRFYSSSIKQEILKVQENYTEQFSQLGNKLIELSNAAENYHAVLTENRKLFNELQELKGNIRVFCRVRPFLPGQGAPNTVVEYVGEDGELVVTNPTRPGKDGLRKFRFNKVYSPAATQAEVFTDIKPLVRSVLDGFNVCIFAYGQTGSGKTYTMTGPDGASEEDWGVNYRALNDLFKISQSRKGNINYEVGVQMVEIYNEQVLDLLSDDSSQKKYPFCFNFLFLYSLSFFTSCFRFTLTLHTLGILSTTSQNGLAVPDASMYPVKSTSDVITLMDIGLQNRSVGATAMNERSSRSHSIVTVHVCGKDMKTGSVLYGNLHLVDLAGSERVDRSEVKGDRLREAQHINKSLSSLGDVIFSLASKSSHIPYRNSKLTQLLQSSLGGQAKTLMFVQLNPDAISYSESMSTLKFAERVSGVELGAAKSSKDGKDVRDLMEQLASLKDTIARKDEEIERLHSAKDIHHPHRPQKPMVRIKSLGQTDDINSETGEYSSHSRHAVTDGESLASSVEAESEERLSEVTSDAASNGTQGSPDVAKRPPKISDRAKSTTSRSSAVTRPLDKLRKVATRTTSTVSKVASGLTSSSSKKTSNASSLSKSSKRWA</sequence>
<feature type="compositionally biased region" description="Basic and acidic residues" evidence="9">
    <location>
        <begin position="26"/>
        <end position="41"/>
    </location>
</feature>
<dbReference type="EMBL" id="LR031880">
    <property type="protein sequence ID" value="VDD63040.1"/>
    <property type="molecule type" value="Genomic_DNA"/>
</dbReference>
<dbReference type="SUPFAM" id="SSF52540">
    <property type="entry name" value="P-loop containing nucleoside triphosphate hydrolases"/>
    <property type="match status" value="1"/>
</dbReference>
<keyword evidence="4 7" id="KW-0067">ATP-binding</keyword>
<dbReference type="Gene3D" id="3.40.850.10">
    <property type="entry name" value="Kinesin motor domain"/>
    <property type="match status" value="1"/>
</dbReference>
<dbReference type="GO" id="GO:0005524">
    <property type="term" value="F:ATP binding"/>
    <property type="evidence" value="ECO:0007669"/>
    <property type="project" value="UniProtKB-UniRule"/>
</dbReference>
<feature type="compositionally biased region" description="Polar residues" evidence="9">
    <location>
        <begin position="940"/>
        <end position="949"/>
    </location>
</feature>
<dbReference type="GO" id="GO:0003777">
    <property type="term" value="F:microtubule motor activity"/>
    <property type="evidence" value="ECO:0007669"/>
    <property type="project" value="InterPro"/>
</dbReference>
<evidence type="ECO:0000256" key="2">
    <source>
        <dbReference type="ARBA" id="ARBA00022701"/>
    </source>
</evidence>
<dbReference type="InterPro" id="IPR001752">
    <property type="entry name" value="Kinesin_motor_dom"/>
</dbReference>
<feature type="compositionally biased region" description="Basic and acidic residues" evidence="9">
    <location>
        <begin position="992"/>
        <end position="1004"/>
    </location>
</feature>
<feature type="region of interest" description="Disordered" evidence="9">
    <location>
        <begin position="940"/>
        <end position="1060"/>
    </location>
</feature>
<dbReference type="Pfam" id="PF00225">
    <property type="entry name" value="Kinesin"/>
    <property type="match status" value="1"/>
</dbReference>
<feature type="domain" description="Kinesin motor" evidence="10">
    <location>
        <begin position="519"/>
        <end position="875"/>
    </location>
</feature>
<feature type="region of interest" description="Disordered" evidence="9">
    <location>
        <begin position="67"/>
        <end position="86"/>
    </location>
</feature>
<evidence type="ECO:0000256" key="8">
    <source>
        <dbReference type="SAM" id="Coils"/>
    </source>
</evidence>
<dbReference type="InterPro" id="IPR027417">
    <property type="entry name" value="P-loop_NTPase"/>
</dbReference>
<dbReference type="FunFam" id="3.40.850.10:FF:000044">
    <property type="entry name" value="p-loop containing nucleoside triphosphate hydrolases superfamily protein"/>
    <property type="match status" value="1"/>
</dbReference>
<evidence type="ECO:0000256" key="9">
    <source>
        <dbReference type="SAM" id="MobiDB-lite"/>
    </source>
</evidence>
<reference evidence="11" key="1">
    <citation type="submission" date="2018-11" db="EMBL/GenBank/DDBJ databases">
        <authorList>
            <consortium name="Genoscope - CEA"/>
            <person name="William W."/>
        </authorList>
    </citation>
    <scope>NUCLEOTIDE SEQUENCE</scope>
</reference>
<dbReference type="PROSITE" id="PS50067">
    <property type="entry name" value="KINESIN_MOTOR_2"/>
    <property type="match status" value="1"/>
</dbReference>
<feature type="coiled-coil region" evidence="8">
    <location>
        <begin position="220"/>
        <end position="431"/>
    </location>
</feature>
<evidence type="ECO:0000313" key="11">
    <source>
        <dbReference type="EMBL" id="VDD63040.1"/>
    </source>
</evidence>
<evidence type="ECO:0000256" key="7">
    <source>
        <dbReference type="PROSITE-ProRule" id="PRU00283"/>
    </source>
</evidence>
<evidence type="ECO:0000256" key="1">
    <source>
        <dbReference type="ARBA" id="ARBA00010899"/>
    </source>
</evidence>
<evidence type="ECO:0000256" key="3">
    <source>
        <dbReference type="ARBA" id="ARBA00022741"/>
    </source>
</evidence>
<feature type="region of interest" description="Disordered" evidence="9">
    <location>
        <begin position="1"/>
        <end position="58"/>
    </location>
</feature>
<evidence type="ECO:0000259" key="10">
    <source>
        <dbReference type="PROSITE" id="PS50067"/>
    </source>
</evidence>
<organism evidence="11">
    <name type="scientific">Brassica oleracea</name>
    <name type="common">Wild cabbage</name>
    <dbReference type="NCBI Taxonomy" id="3712"/>
    <lineage>
        <taxon>Eukaryota</taxon>
        <taxon>Viridiplantae</taxon>
        <taxon>Streptophyta</taxon>
        <taxon>Embryophyta</taxon>
        <taxon>Tracheophyta</taxon>
        <taxon>Spermatophyta</taxon>
        <taxon>Magnoliopsida</taxon>
        <taxon>eudicotyledons</taxon>
        <taxon>Gunneridae</taxon>
        <taxon>Pentapetalae</taxon>
        <taxon>rosids</taxon>
        <taxon>malvids</taxon>
        <taxon>Brassicales</taxon>
        <taxon>Brassicaceae</taxon>
        <taxon>Brassiceae</taxon>
        <taxon>Brassica</taxon>
    </lineage>
</organism>
<protein>
    <recommendedName>
        <fullName evidence="10">Kinesin motor domain-containing protein</fullName>
    </recommendedName>
</protein>
<dbReference type="PANTHER" id="PTHR47972:SF50">
    <property type="entry name" value="KINESIN-LIKE PROTEIN KIN-14P"/>
    <property type="match status" value="1"/>
</dbReference>
<keyword evidence="6 7" id="KW-0505">Motor protein</keyword>
<keyword evidence="2" id="KW-0493">Microtubule</keyword>
<accession>A0A3P6GC70</accession>
<keyword evidence="3 7" id="KW-0547">Nucleotide-binding</keyword>
<comment type="similarity">
    <text evidence="1">Belongs to the TRAFAC class myosin-kinesin ATPase superfamily. Kinesin family. KIN-14 subfamily.</text>
</comment>
<keyword evidence="5 8" id="KW-0175">Coiled coil</keyword>
<dbReference type="PRINTS" id="PR00380">
    <property type="entry name" value="KINESINHEAVY"/>
</dbReference>
<dbReference type="GO" id="GO:0008017">
    <property type="term" value="F:microtubule binding"/>
    <property type="evidence" value="ECO:0007669"/>
    <property type="project" value="InterPro"/>
</dbReference>
<dbReference type="SMART" id="SM00129">
    <property type="entry name" value="KISc"/>
    <property type="match status" value="1"/>
</dbReference>
<feature type="compositionally biased region" description="Low complexity" evidence="9">
    <location>
        <begin position="42"/>
        <end position="54"/>
    </location>
</feature>
<evidence type="ECO:0000256" key="4">
    <source>
        <dbReference type="ARBA" id="ARBA00022840"/>
    </source>
</evidence>
<feature type="compositionally biased region" description="Low complexity" evidence="9">
    <location>
        <begin position="1031"/>
        <end position="1054"/>
    </location>
</feature>
<feature type="coiled-coil region" evidence="8">
    <location>
        <begin position="889"/>
        <end position="916"/>
    </location>
</feature>
<dbReference type="PANTHER" id="PTHR47972">
    <property type="entry name" value="KINESIN-LIKE PROTEIN KLP-3"/>
    <property type="match status" value="1"/>
</dbReference>